<dbReference type="Gene3D" id="3.80.10.10">
    <property type="entry name" value="Ribonuclease Inhibitor"/>
    <property type="match status" value="5"/>
</dbReference>
<dbReference type="Pfam" id="PF18052">
    <property type="entry name" value="Rx_N"/>
    <property type="match status" value="1"/>
</dbReference>
<dbReference type="SMART" id="SM00367">
    <property type="entry name" value="LRR_CC"/>
    <property type="match status" value="6"/>
</dbReference>
<dbReference type="CDD" id="cd14798">
    <property type="entry name" value="RX-CC_like"/>
    <property type="match status" value="1"/>
</dbReference>
<accession>A0ABR0NLA1</accession>
<dbReference type="InterPro" id="IPR055414">
    <property type="entry name" value="LRR_R13L4/SHOC2-like"/>
</dbReference>
<keyword evidence="4" id="KW-0067">ATP-binding</keyword>
<sequence length="1260" mass="140856">MAETLLGAVLEVVVSKLISIAAEQTSVAWGFQKELKRLRDSLEMIEDFLQDAEEMQTKEKAVKTWLQSLKDVAYEANDVLDEFDYEILRRKVEIQNKIRWKMANEIKDILKSLDNLNKLATDFGLQKRATDPDPAYGRREVETSSVLTGLNIIGRKNDVSKVVDLDIPQNMNALIKILRKKIGQAKRGKEQIKYLLVLDDVWSVEKWDELKNHLMGISKNGGNGVIVTTRIQDVASKVQTLPNQRHQPGRLEDEECWSIIKERAWSIIKERALMASSMSHELDLTLNECSHIRHLNVGCDGEPLPEILTAVAPKVYSLFSEIDVSKKLSKSFTRLRVLKFVCATNICELPDSLGELKHLRYLGISWTSIKTLPKSTTKLYNLQTLRLLGLLRLTFPYGLENLISLKHLYFDRKELQPVNIGNLTCLQTLPIFFVGSERGRSIKELGSLKELRGELKICHLGGSDSGSSGYNSEEVMEGLQPHTNLQSLTVSNYQGESFPSWMLRPVGDSNTGLFLLNNLMELNFFDCINCESLPPLGQLHNLQFLELRNLKKVKRMGNEFYCNEGIDGMNKVIKVFPALKKLTLEKMGSLEEWTAMAATKTFMFPCLEELDICDCPFLKSVPLTGQCSSLKKLRVSSWIPDLEGFSSLQNLSIDSCKELEVLPITGGCSSLEKLRILGCEKLSKIGDGLFSSTCLKELYLCHCSNLSSIPDLEGCFSLKILSINSCNKLEVLPVTGRCSSLEKLSISGCEKLSKIGDGLFTSSLQNLSIDSCNELEVLSLPGRCSSLEKFSIFGCEKLSKIGDGLSACACLNELGLYNCPNLSSIPNLEGFSSLQSLSINRCNELEVLPITGRCSSIEKLRISSCKNISKIGDGLSTSTCLKELYLYLCSNLSLIPDLEGFSSLQNLSIDSCNELEVLPITGRCSSLEKLRISSCKNMTKIGDGLSTSTYLKELDLYLCSNLSWIPDLEGFSSLQNLSIDSCKELASFPLKAPLSSLKKLRIHDCPNLKPIPSLDGLSSLTELEFNKVGEGWSCLLPNMLRSNTSLCSLTILNLPDLIRIPDDSLGRLNCLGKLAIGGFSEELQEFPCLSSFQYLSASLRVLELTGWEKLKSLPPQLQFLSALEELTILEFQGIEAFPEWLGNLSSLRHLYLSGFGKLKSLPHQLQLPTALEDLTMWGFHEIEALPDSFRNLSSLRCLRIWSCNKLMYLPSVDVMGSLSKLETIDIFMCPQLETRCERESGPEWSKISHIPHICINYRMI</sequence>
<keyword evidence="1" id="KW-0677">Repeat</keyword>
<dbReference type="InterPro" id="IPR038005">
    <property type="entry name" value="RX-like_CC"/>
</dbReference>
<evidence type="ECO:0000256" key="3">
    <source>
        <dbReference type="ARBA" id="ARBA00022821"/>
    </source>
</evidence>
<dbReference type="InterPro" id="IPR032675">
    <property type="entry name" value="LRR_dom_sf"/>
</dbReference>
<keyword evidence="2" id="KW-0547">Nucleotide-binding</keyword>
<protein>
    <submittedName>
        <fullName evidence="8">Uncharacterized protein</fullName>
    </submittedName>
</protein>
<reference evidence="8 9" key="1">
    <citation type="submission" date="2023-03" db="EMBL/GenBank/DDBJ databases">
        <title>WGS of Gossypium arboreum.</title>
        <authorList>
            <person name="Yu D."/>
        </authorList>
    </citation>
    <scope>NUCLEOTIDE SEQUENCE [LARGE SCALE GENOMIC DNA]</scope>
    <source>
        <tissue evidence="8">Leaf</tissue>
    </source>
</reference>
<dbReference type="PANTHER" id="PTHR36766">
    <property type="entry name" value="PLANT BROAD-SPECTRUM MILDEW RESISTANCE PROTEIN RPW8"/>
    <property type="match status" value="1"/>
</dbReference>
<evidence type="ECO:0000313" key="9">
    <source>
        <dbReference type="Proteomes" id="UP001358586"/>
    </source>
</evidence>
<evidence type="ECO:0000259" key="5">
    <source>
        <dbReference type="Pfam" id="PF00931"/>
    </source>
</evidence>
<gene>
    <name evidence="8" type="ORF">PVK06_029710</name>
</gene>
<dbReference type="InterPro" id="IPR027417">
    <property type="entry name" value="P-loop_NTPase"/>
</dbReference>
<dbReference type="InterPro" id="IPR006553">
    <property type="entry name" value="Leu-rich_rpt_Cys-con_subtyp"/>
</dbReference>
<dbReference type="PANTHER" id="PTHR36766:SF70">
    <property type="entry name" value="DISEASE RESISTANCE PROTEIN RGA4"/>
    <property type="match status" value="1"/>
</dbReference>
<keyword evidence="9" id="KW-1185">Reference proteome</keyword>
<dbReference type="EMBL" id="JARKNE010000009">
    <property type="protein sequence ID" value="KAK5802127.1"/>
    <property type="molecule type" value="Genomic_DNA"/>
</dbReference>
<organism evidence="8 9">
    <name type="scientific">Gossypium arboreum</name>
    <name type="common">Tree cotton</name>
    <name type="synonym">Gossypium nanking</name>
    <dbReference type="NCBI Taxonomy" id="29729"/>
    <lineage>
        <taxon>Eukaryota</taxon>
        <taxon>Viridiplantae</taxon>
        <taxon>Streptophyta</taxon>
        <taxon>Embryophyta</taxon>
        <taxon>Tracheophyta</taxon>
        <taxon>Spermatophyta</taxon>
        <taxon>Magnoliopsida</taxon>
        <taxon>eudicotyledons</taxon>
        <taxon>Gunneridae</taxon>
        <taxon>Pentapetalae</taxon>
        <taxon>rosids</taxon>
        <taxon>malvids</taxon>
        <taxon>Malvales</taxon>
        <taxon>Malvaceae</taxon>
        <taxon>Malvoideae</taxon>
        <taxon>Gossypium</taxon>
    </lineage>
</organism>
<keyword evidence="3" id="KW-0611">Plant defense</keyword>
<dbReference type="SUPFAM" id="SSF52058">
    <property type="entry name" value="L domain-like"/>
    <property type="match status" value="3"/>
</dbReference>
<evidence type="ECO:0000256" key="1">
    <source>
        <dbReference type="ARBA" id="ARBA00022737"/>
    </source>
</evidence>
<evidence type="ECO:0000259" key="7">
    <source>
        <dbReference type="Pfam" id="PF23598"/>
    </source>
</evidence>
<dbReference type="Gene3D" id="1.20.5.4130">
    <property type="match status" value="1"/>
</dbReference>
<comment type="caution">
    <text evidence="8">The sequence shown here is derived from an EMBL/GenBank/DDBJ whole genome shotgun (WGS) entry which is preliminary data.</text>
</comment>
<evidence type="ECO:0000256" key="4">
    <source>
        <dbReference type="ARBA" id="ARBA00022840"/>
    </source>
</evidence>
<name>A0ABR0NLA1_GOSAR</name>
<feature type="domain" description="NB-ARC" evidence="5">
    <location>
        <begin position="178"/>
        <end position="265"/>
    </location>
</feature>
<dbReference type="Pfam" id="PF23598">
    <property type="entry name" value="LRR_14"/>
    <property type="match status" value="1"/>
</dbReference>
<evidence type="ECO:0000313" key="8">
    <source>
        <dbReference type="EMBL" id="KAK5802127.1"/>
    </source>
</evidence>
<dbReference type="Proteomes" id="UP001358586">
    <property type="component" value="Chromosome 9"/>
</dbReference>
<proteinExistence type="predicted"/>
<feature type="domain" description="Disease resistance R13L4/SHOC-2-like LRR" evidence="7">
    <location>
        <begin position="324"/>
        <end position="643"/>
    </location>
</feature>
<dbReference type="InterPro" id="IPR041118">
    <property type="entry name" value="Rx_N"/>
</dbReference>
<evidence type="ECO:0000259" key="6">
    <source>
        <dbReference type="Pfam" id="PF18052"/>
    </source>
</evidence>
<dbReference type="SUPFAM" id="SSF52540">
    <property type="entry name" value="P-loop containing nucleoside triphosphate hydrolases"/>
    <property type="match status" value="1"/>
</dbReference>
<evidence type="ECO:0000256" key="2">
    <source>
        <dbReference type="ARBA" id="ARBA00022741"/>
    </source>
</evidence>
<dbReference type="InterPro" id="IPR002182">
    <property type="entry name" value="NB-ARC"/>
</dbReference>
<dbReference type="Pfam" id="PF00931">
    <property type="entry name" value="NB-ARC"/>
    <property type="match status" value="1"/>
</dbReference>
<feature type="domain" description="Disease resistance N-terminal" evidence="6">
    <location>
        <begin position="9"/>
        <end position="98"/>
    </location>
</feature>